<evidence type="ECO:0000256" key="5">
    <source>
        <dbReference type="ARBA" id="ARBA00022692"/>
    </source>
</evidence>
<keyword evidence="2" id="KW-0813">Transport</keyword>
<dbReference type="EMBL" id="JBHSHC010000096">
    <property type="protein sequence ID" value="MFC4768051.1"/>
    <property type="molecule type" value="Genomic_DNA"/>
</dbReference>
<comment type="subcellular location">
    <subcellularLocation>
        <location evidence="1">Cell inner membrane</location>
        <topology evidence="1">Multi-pass membrane protein</topology>
    </subcellularLocation>
</comment>
<feature type="transmembrane region" description="Helical" evidence="9">
    <location>
        <begin position="47"/>
        <end position="64"/>
    </location>
</feature>
<gene>
    <name evidence="11" type="ORF">ACFO8Q_11895</name>
</gene>
<evidence type="ECO:0000259" key="10">
    <source>
        <dbReference type="Pfam" id="PF04290"/>
    </source>
</evidence>
<dbReference type="Pfam" id="PF04290">
    <property type="entry name" value="DctQ"/>
    <property type="match status" value="1"/>
</dbReference>
<comment type="caution">
    <text evidence="11">The sequence shown here is derived from an EMBL/GenBank/DDBJ whole genome shotgun (WGS) entry which is preliminary data.</text>
</comment>
<feature type="domain" description="Tripartite ATP-independent periplasmic transporters DctQ component" evidence="10">
    <location>
        <begin position="23"/>
        <end position="151"/>
    </location>
</feature>
<protein>
    <submittedName>
        <fullName evidence="11">TRAP transporter small permease</fullName>
    </submittedName>
</protein>
<feature type="transmembrane region" description="Helical" evidence="9">
    <location>
        <begin position="85"/>
        <end position="103"/>
    </location>
</feature>
<proteinExistence type="inferred from homology"/>
<evidence type="ECO:0000256" key="9">
    <source>
        <dbReference type="SAM" id="Phobius"/>
    </source>
</evidence>
<feature type="transmembrane region" description="Helical" evidence="9">
    <location>
        <begin position="12"/>
        <end position="35"/>
    </location>
</feature>
<dbReference type="PANTHER" id="PTHR35011:SF2">
    <property type="entry name" value="2,3-DIKETO-L-GULONATE TRAP TRANSPORTER SMALL PERMEASE PROTEIN YIAM"/>
    <property type="match status" value="1"/>
</dbReference>
<evidence type="ECO:0000313" key="12">
    <source>
        <dbReference type="Proteomes" id="UP001596002"/>
    </source>
</evidence>
<evidence type="ECO:0000256" key="4">
    <source>
        <dbReference type="ARBA" id="ARBA00022519"/>
    </source>
</evidence>
<evidence type="ECO:0000256" key="6">
    <source>
        <dbReference type="ARBA" id="ARBA00022989"/>
    </source>
</evidence>
<evidence type="ECO:0000313" key="11">
    <source>
        <dbReference type="EMBL" id="MFC4768051.1"/>
    </source>
</evidence>
<keyword evidence="5 9" id="KW-0812">Transmembrane</keyword>
<keyword evidence="6 9" id="KW-1133">Transmembrane helix</keyword>
<evidence type="ECO:0000256" key="3">
    <source>
        <dbReference type="ARBA" id="ARBA00022475"/>
    </source>
</evidence>
<dbReference type="PANTHER" id="PTHR35011">
    <property type="entry name" value="2,3-DIKETO-L-GULONATE TRAP TRANSPORTER SMALL PERMEASE PROTEIN YIAM"/>
    <property type="match status" value="1"/>
</dbReference>
<keyword evidence="4" id="KW-0997">Cell inner membrane</keyword>
<evidence type="ECO:0000256" key="8">
    <source>
        <dbReference type="ARBA" id="ARBA00038436"/>
    </source>
</evidence>
<dbReference type="InterPro" id="IPR055348">
    <property type="entry name" value="DctQ"/>
</dbReference>
<keyword evidence="12" id="KW-1185">Reference proteome</keyword>
<name>A0ABV9Q1J0_9BACL</name>
<evidence type="ECO:0000256" key="2">
    <source>
        <dbReference type="ARBA" id="ARBA00022448"/>
    </source>
</evidence>
<keyword evidence="3" id="KW-1003">Cell membrane</keyword>
<reference evidence="12" key="1">
    <citation type="journal article" date="2019" name="Int. J. Syst. Evol. Microbiol.">
        <title>The Global Catalogue of Microorganisms (GCM) 10K type strain sequencing project: providing services to taxonomists for standard genome sequencing and annotation.</title>
        <authorList>
            <consortium name="The Broad Institute Genomics Platform"/>
            <consortium name="The Broad Institute Genome Sequencing Center for Infectious Disease"/>
            <person name="Wu L."/>
            <person name="Ma J."/>
        </authorList>
    </citation>
    <scope>NUCLEOTIDE SEQUENCE [LARGE SCALE GENOMIC DNA]</scope>
    <source>
        <strain evidence="12">WYCCWR 12678</strain>
    </source>
</reference>
<comment type="similarity">
    <text evidence="8">Belongs to the TRAP transporter small permease family.</text>
</comment>
<keyword evidence="7 9" id="KW-0472">Membrane</keyword>
<dbReference type="RefSeq" id="WP_380025971.1">
    <property type="nucleotide sequence ID" value="NZ_JBHSHC010000096.1"/>
</dbReference>
<sequence length="183" mass="20338">MQTISKAVSNLLKIAIASSLALMSILVFGNVVLRYAFNSGITWSEEMSRFLFIWMIFLGAILGLKENEHLGVDMLVKKLPVKLQKVVYVISNLLILYILWLVLDGSWKMTELNMDSQAPATGLPLAFVYGIGVVSSLGMGIIILNNLFRVLFQKISINDLIMTRESEEVSDHNVKTDAKGVTT</sequence>
<feature type="transmembrane region" description="Helical" evidence="9">
    <location>
        <begin position="123"/>
        <end position="144"/>
    </location>
</feature>
<evidence type="ECO:0000256" key="7">
    <source>
        <dbReference type="ARBA" id="ARBA00023136"/>
    </source>
</evidence>
<evidence type="ECO:0000256" key="1">
    <source>
        <dbReference type="ARBA" id="ARBA00004429"/>
    </source>
</evidence>
<organism evidence="11 12">
    <name type="scientific">Effusibacillus consociatus</name>
    <dbReference type="NCBI Taxonomy" id="1117041"/>
    <lineage>
        <taxon>Bacteria</taxon>
        <taxon>Bacillati</taxon>
        <taxon>Bacillota</taxon>
        <taxon>Bacilli</taxon>
        <taxon>Bacillales</taxon>
        <taxon>Alicyclobacillaceae</taxon>
        <taxon>Effusibacillus</taxon>
    </lineage>
</organism>
<dbReference type="Proteomes" id="UP001596002">
    <property type="component" value="Unassembled WGS sequence"/>
</dbReference>
<accession>A0ABV9Q1J0</accession>
<dbReference type="InterPro" id="IPR007387">
    <property type="entry name" value="TRAP_DctQ"/>
</dbReference>